<comment type="caution">
    <text evidence="2">The sequence shown here is derived from an EMBL/GenBank/DDBJ whole genome shotgun (WGS) entry which is preliminary data.</text>
</comment>
<accession>A0A1F7Y0B4</accession>
<dbReference type="Proteomes" id="UP000176741">
    <property type="component" value="Unassembled WGS sequence"/>
</dbReference>
<feature type="transmembrane region" description="Helical" evidence="1">
    <location>
        <begin position="100"/>
        <end position="131"/>
    </location>
</feature>
<keyword evidence="1" id="KW-0472">Membrane</keyword>
<gene>
    <name evidence="2" type="ORF">A2771_00140</name>
</gene>
<feature type="transmembrane region" description="Helical" evidence="1">
    <location>
        <begin position="161"/>
        <end position="176"/>
    </location>
</feature>
<reference evidence="2 3" key="1">
    <citation type="journal article" date="2016" name="Nat. Commun.">
        <title>Thousands of microbial genomes shed light on interconnected biogeochemical processes in an aquifer system.</title>
        <authorList>
            <person name="Anantharaman K."/>
            <person name="Brown C.T."/>
            <person name="Hug L.A."/>
            <person name="Sharon I."/>
            <person name="Castelle C.J."/>
            <person name="Probst A.J."/>
            <person name="Thomas B.C."/>
            <person name="Singh A."/>
            <person name="Wilkins M.J."/>
            <person name="Karaoz U."/>
            <person name="Brodie E.L."/>
            <person name="Williams K.H."/>
            <person name="Hubbard S.S."/>
            <person name="Banfield J.F."/>
        </authorList>
    </citation>
    <scope>NUCLEOTIDE SEQUENCE [LARGE SCALE GENOMIC DNA]</scope>
</reference>
<dbReference type="EMBL" id="MGGD01000029">
    <property type="protein sequence ID" value="OGM20640.1"/>
    <property type="molecule type" value="Genomic_DNA"/>
</dbReference>
<evidence type="ECO:0000313" key="2">
    <source>
        <dbReference type="EMBL" id="OGM20640.1"/>
    </source>
</evidence>
<feature type="transmembrane region" description="Helical" evidence="1">
    <location>
        <begin position="34"/>
        <end position="54"/>
    </location>
</feature>
<protein>
    <submittedName>
        <fullName evidence="2">Uncharacterized protein</fullName>
    </submittedName>
</protein>
<name>A0A1F7Y0B4_9BACT</name>
<organism evidence="2 3">
    <name type="scientific">Candidatus Woesebacteria bacterium RIFCSPHIGHO2_01_FULL_38_26b</name>
    <dbReference type="NCBI Taxonomy" id="1802491"/>
    <lineage>
        <taxon>Bacteria</taxon>
        <taxon>Candidatus Woeseibacteriota</taxon>
    </lineage>
</organism>
<dbReference type="AlphaFoldDB" id="A0A1F7Y0B4"/>
<evidence type="ECO:0000256" key="1">
    <source>
        <dbReference type="SAM" id="Phobius"/>
    </source>
</evidence>
<keyword evidence="1" id="KW-0812">Transmembrane</keyword>
<proteinExistence type="predicted"/>
<feature type="transmembrane region" description="Helical" evidence="1">
    <location>
        <begin position="9"/>
        <end position="28"/>
    </location>
</feature>
<sequence>MKRDLITHFSYLIAFFILISLFKGWISISYVTFWIGGVIGTILPDLDHLIYIYVTRPNEAASQKAAALITEKKYTKGWDLLIATSTERTNLIFHKASFQLIFLVFTFLIITSASSALGRGIVLAFVLHLVVDMATDFFERKNLSNWFDNFPISLDGEQKKWYFFVNILLVLIFGFLF</sequence>
<keyword evidence="1" id="KW-1133">Transmembrane helix</keyword>
<evidence type="ECO:0000313" key="3">
    <source>
        <dbReference type="Proteomes" id="UP000176741"/>
    </source>
</evidence>